<dbReference type="EnsemblProtists" id="EKX46072">
    <property type="protein sequence ID" value="EKX46072"/>
    <property type="gene ID" value="GUITHDRAFT_108108"/>
</dbReference>
<feature type="coiled-coil region" evidence="1">
    <location>
        <begin position="707"/>
        <end position="752"/>
    </location>
</feature>
<keyword evidence="5" id="KW-1185">Reference proteome</keyword>
<evidence type="ECO:0000256" key="2">
    <source>
        <dbReference type="SAM" id="MobiDB-lite"/>
    </source>
</evidence>
<evidence type="ECO:0000256" key="1">
    <source>
        <dbReference type="SAM" id="Coils"/>
    </source>
</evidence>
<feature type="compositionally biased region" description="Low complexity" evidence="2">
    <location>
        <begin position="1101"/>
        <end position="1118"/>
    </location>
</feature>
<dbReference type="HOGENOM" id="CLU_276014_0_0_1"/>
<evidence type="ECO:0000313" key="5">
    <source>
        <dbReference type="Proteomes" id="UP000011087"/>
    </source>
</evidence>
<evidence type="ECO:0000313" key="4">
    <source>
        <dbReference type="EnsemblProtists" id="EKX46072"/>
    </source>
</evidence>
<reference evidence="4" key="3">
    <citation type="submission" date="2016-03" db="UniProtKB">
        <authorList>
            <consortium name="EnsemblProtists"/>
        </authorList>
    </citation>
    <scope>IDENTIFICATION</scope>
</reference>
<feature type="coiled-coil region" evidence="1">
    <location>
        <begin position="105"/>
        <end position="201"/>
    </location>
</feature>
<dbReference type="EMBL" id="JH992996">
    <property type="protein sequence ID" value="EKX46072.1"/>
    <property type="molecule type" value="Genomic_DNA"/>
</dbReference>
<feature type="region of interest" description="Disordered" evidence="2">
    <location>
        <begin position="1047"/>
        <end position="1155"/>
    </location>
</feature>
<feature type="compositionally biased region" description="Basic and acidic residues" evidence="2">
    <location>
        <begin position="1048"/>
        <end position="1064"/>
    </location>
</feature>
<dbReference type="KEGG" id="gtt:GUITHDRAFT_108108"/>
<keyword evidence="1" id="KW-0175">Coiled coil</keyword>
<dbReference type="RefSeq" id="XP_005833052.1">
    <property type="nucleotide sequence ID" value="XM_005832995.1"/>
</dbReference>
<organism evidence="3">
    <name type="scientific">Guillardia theta (strain CCMP2712)</name>
    <name type="common">Cryptophyte</name>
    <dbReference type="NCBI Taxonomy" id="905079"/>
    <lineage>
        <taxon>Eukaryota</taxon>
        <taxon>Cryptophyceae</taxon>
        <taxon>Pyrenomonadales</taxon>
        <taxon>Geminigeraceae</taxon>
        <taxon>Guillardia</taxon>
    </lineage>
</organism>
<dbReference type="OMA" id="EMEMQIE"/>
<dbReference type="OrthoDB" id="10689440at2759"/>
<feature type="coiled-coil region" evidence="1">
    <location>
        <begin position="1"/>
        <end position="81"/>
    </location>
</feature>
<dbReference type="Proteomes" id="UP000011087">
    <property type="component" value="Unassembled WGS sequence"/>
</dbReference>
<feature type="compositionally biased region" description="Acidic residues" evidence="2">
    <location>
        <begin position="1083"/>
        <end position="1095"/>
    </location>
</feature>
<feature type="compositionally biased region" description="Basic and acidic residues" evidence="2">
    <location>
        <begin position="507"/>
        <end position="523"/>
    </location>
</feature>
<gene>
    <name evidence="3" type="ORF">GUITHDRAFT_108108</name>
</gene>
<protein>
    <submittedName>
        <fullName evidence="3 4">Uncharacterized protein</fullName>
    </submittedName>
</protein>
<dbReference type="AlphaFoldDB" id="L1JCL8"/>
<accession>L1JCL8</accession>
<reference evidence="3 5" key="1">
    <citation type="journal article" date="2012" name="Nature">
        <title>Algal genomes reveal evolutionary mosaicism and the fate of nucleomorphs.</title>
        <authorList>
            <consortium name="DOE Joint Genome Institute"/>
            <person name="Curtis B.A."/>
            <person name="Tanifuji G."/>
            <person name="Burki F."/>
            <person name="Gruber A."/>
            <person name="Irimia M."/>
            <person name="Maruyama S."/>
            <person name="Arias M.C."/>
            <person name="Ball S.G."/>
            <person name="Gile G.H."/>
            <person name="Hirakawa Y."/>
            <person name="Hopkins J.F."/>
            <person name="Kuo A."/>
            <person name="Rensing S.A."/>
            <person name="Schmutz J."/>
            <person name="Symeonidi A."/>
            <person name="Elias M."/>
            <person name="Eveleigh R.J."/>
            <person name="Herman E.K."/>
            <person name="Klute M.J."/>
            <person name="Nakayama T."/>
            <person name="Obornik M."/>
            <person name="Reyes-Prieto A."/>
            <person name="Armbrust E.V."/>
            <person name="Aves S.J."/>
            <person name="Beiko R.G."/>
            <person name="Coutinho P."/>
            <person name="Dacks J.B."/>
            <person name="Durnford D.G."/>
            <person name="Fast N.M."/>
            <person name="Green B.R."/>
            <person name="Grisdale C.J."/>
            <person name="Hempel F."/>
            <person name="Henrissat B."/>
            <person name="Hoppner M.P."/>
            <person name="Ishida K."/>
            <person name="Kim E."/>
            <person name="Koreny L."/>
            <person name="Kroth P.G."/>
            <person name="Liu Y."/>
            <person name="Malik S.B."/>
            <person name="Maier U.G."/>
            <person name="McRose D."/>
            <person name="Mock T."/>
            <person name="Neilson J.A."/>
            <person name="Onodera N.T."/>
            <person name="Poole A.M."/>
            <person name="Pritham E.J."/>
            <person name="Richards T.A."/>
            <person name="Rocap G."/>
            <person name="Roy S.W."/>
            <person name="Sarai C."/>
            <person name="Schaack S."/>
            <person name="Shirato S."/>
            <person name="Slamovits C.H."/>
            <person name="Spencer D.F."/>
            <person name="Suzuki S."/>
            <person name="Worden A.Z."/>
            <person name="Zauner S."/>
            <person name="Barry K."/>
            <person name="Bell C."/>
            <person name="Bharti A.K."/>
            <person name="Crow J.A."/>
            <person name="Grimwood J."/>
            <person name="Kramer R."/>
            <person name="Lindquist E."/>
            <person name="Lucas S."/>
            <person name="Salamov A."/>
            <person name="McFadden G.I."/>
            <person name="Lane C.E."/>
            <person name="Keeling P.J."/>
            <person name="Gray M.W."/>
            <person name="Grigoriev I.V."/>
            <person name="Archibald J.M."/>
        </authorList>
    </citation>
    <scope>NUCLEOTIDE SEQUENCE</scope>
    <source>
        <strain evidence="3 5">CCMP2712</strain>
    </source>
</reference>
<feature type="coiled-coil region" evidence="1">
    <location>
        <begin position="300"/>
        <end position="338"/>
    </location>
</feature>
<evidence type="ECO:0000313" key="3">
    <source>
        <dbReference type="EMBL" id="EKX46072.1"/>
    </source>
</evidence>
<feature type="compositionally biased region" description="Basic and acidic residues" evidence="2">
    <location>
        <begin position="1119"/>
        <end position="1155"/>
    </location>
</feature>
<dbReference type="PaxDb" id="55529-EKX46072"/>
<feature type="region of interest" description="Disordered" evidence="2">
    <location>
        <begin position="499"/>
        <end position="541"/>
    </location>
</feature>
<name>L1JCL8_GUITC</name>
<dbReference type="GeneID" id="17302767"/>
<feature type="compositionally biased region" description="Gly residues" evidence="2">
    <location>
        <begin position="524"/>
        <end position="541"/>
    </location>
</feature>
<sequence length="1155" mass="130574">MNELQLAAEQERRQAEMMRDTLEQQNLLMNAMEKRLHAVETAEASILQHGASQVQYHVTHRREMEVKLLELEQAIRVMRSAGEEANKGTEEAVREMLASNHHTLQERMRQTLHALQLDLNSVQQEMEERDSSLLVKNQAEGNAREQQQQLVRKETEARLTDLHSRMNELIRTVEQSERTTMQRLEEMSARTEEAVRRLEVTAGEQEEHNSRTMKQVRLELRRLSEEATEGWAKSSSYLEEVVRAEIRGRMKGQEELGQRLAFLEAEAGKEGRREEGGEETATAASLKLLQAKSNSHSKSIKSILADLTQEVKQREEAEQEASRRMVAVEEEVDELRMMVRRGAMSGMQEGRDLLEVMDNRVKALENGRDELASMQEAVGSLASSLRRELELQSDRISQLDHDLKAARTESRGSSRQVESRIKSVEEAAEEGERRVNMSLERVKEELARASERSGRRIDQLEESVHEGRAAADVWSSTVSQRCQEVERKMAKLERDLFASSSGSRGLEQVEKESRGYGERERFEAGGGGGGGGGGGSESGGVVGDLNAKLSKTRDFLLKKLEELQVHQSRQDESLQKYRMEIEDAASRVGSRVDHALTELRGDTTVLHRQMEEERNLNQQQLSDVRKTIQALQEEMNSNLRAEVDRSEEEERRRLQAIASRVQSLEEEVNGEEGVKYRIDMLAIRLDEQNVELVSEFQRQHALHLELVNDIKVELEKQQRRMEEGKEAAAAVFEQAREDMAAQRVEIEESVKKVGEQVGQVEEEVAKVKEMIGEVEGSLRTSQEEGLREVEEDMKQIRKVLEVTRTELEALAREEECRHVMEGMVSSLVVKEQEALLRFAIEDAKAVAAASVEELGRELLERRIPPLIKEEMQETVTLKLLPLSQDLREVEVNLSDHEVQAQNLREDVDRRVDVLSDRIELALANLQTTSSATVTAQEKMGELGGKLAQMAEEVKRAGQRSEDEAVRGKVDDLLMAVEMLHGQEGMRQELSLRVQALQASVDVLTKAVEPFEELRRSMQSSTEEVRSIKTRIEEVDKIVESLSEIVMDEGGKKGAEETSSEKDLDAASEGDELVDPSVSQLEPVMEEEEQAMDDEAKEGQAEEVLAAVQEEAAGEQGKASQEEVKEGREEGKEEEGKEKINQEEKALEGKEGTEPN</sequence>
<feature type="region of interest" description="Disordered" evidence="2">
    <location>
        <begin position="403"/>
        <end position="434"/>
    </location>
</feature>
<dbReference type="STRING" id="905079.L1JCL8"/>
<proteinExistence type="predicted"/>
<feature type="coiled-coil region" evidence="1">
    <location>
        <begin position="786"/>
        <end position="813"/>
    </location>
</feature>
<feature type="coiled-coil region" evidence="1">
    <location>
        <begin position="614"/>
        <end position="667"/>
    </location>
</feature>
<reference evidence="5" key="2">
    <citation type="submission" date="2012-11" db="EMBL/GenBank/DDBJ databases">
        <authorList>
            <person name="Kuo A."/>
            <person name="Curtis B.A."/>
            <person name="Tanifuji G."/>
            <person name="Burki F."/>
            <person name="Gruber A."/>
            <person name="Irimia M."/>
            <person name="Maruyama S."/>
            <person name="Arias M.C."/>
            <person name="Ball S.G."/>
            <person name="Gile G.H."/>
            <person name="Hirakawa Y."/>
            <person name="Hopkins J.F."/>
            <person name="Rensing S.A."/>
            <person name="Schmutz J."/>
            <person name="Symeonidi A."/>
            <person name="Elias M."/>
            <person name="Eveleigh R.J."/>
            <person name="Herman E.K."/>
            <person name="Klute M.J."/>
            <person name="Nakayama T."/>
            <person name="Obornik M."/>
            <person name="Reyes-Prieto A."/>
            <person name="Armbrust E.V."/>
            <person name="Aves S.J."/>
            <person name="Beiko R.G."/>
            <person name="Coutinho P."/>
            <person name="Dacks J.B."/>
            <person name="Durnford D.G."/>
            <person name="Fast N.M."/>
            <person name="Green B.R."/>
            <person name="Grisdale C."/>
            <person name="Hempe F."/>
            <person name="Henrissat B."/>
            <person name="Hoppner M.P."/>
            <person name="Ishida K.-I."/>
            <person name="Kim E."/>
            <person name="Koreny L."/>
            <person name="Kroth P.G."/>
            <person name="Liu Y."/>
            <person name="Malik S.-B."/>
            <person name="Maier U.G."/>
            <person name="McRose D."/>
            <person name="Mock T."/>
            <person name="Neilson J.A."/>
            <person name="Onodera N.T."/>
            <person name="Poole A.M."/>
            <person name="Pritham E.J."/>
            <person name="Richards T.A."/>
            <person name="Rocap G."/>
            <person name="Roy S.W."/>
            <person name="Sarai C."/>
            <person name="Schaack S."/>
            <person name="Shirato S."/>
            <person name="Slamovits C.H."/>
            <person name="Spencer D.F."/>
            <person name="Suzuki S."/>
            <person name="Worden A.Z."/>
            <person name="Zauner S."/>
            <person name="Barry K."/>
            <person name="Bell C."/>
            <person name="Bharti A.K."/>
            <person name="Crow J.A."/>
            <person name="Grimwood J."/>
            <person name="Kramer R."/>
            <person name="Lindquist E."/>
            <person name="Lucas S."/>
            <person name="Salamov A."/>
            <person name="McFadden G.I."/>
            <person name="Lane C.E."/>
            <person name="Keeling P.J."/>
            <person name="Gray M.W."/>
            <person name="Grigoriev I.V."/>
            <person name="Archibald J.M."/>
        </authorList>
    </citation>
    <scope>NUCLEOTIDE SEQUENCE</scope>
    <source>
        <strain evidence="5">CCMP2712</strain>
    </source>
</reference>